<dbReference type="Pfam" id="PF06017">
    <property type="entry name" value="Myosin_TH1"/>
    <property type="match status" value="1"/>
</dbReference>
<proteinExistence type="predicted"/>
<name>A0A4P9YMJ5_ROZAC</name>
<organism evidence="2 3">
    <name type="scientific">Rozella allomycis (strain CSF55)</name>
    <dbReference type="NCBI Taxonomy" id="988480"/>
    <lineage>
        <taxon>Eukaryota</taxon>
        <taxon>Fungi</taxon>
        <taxon>Fungi incertae sedis</taxon>
        <taxon>Cryptomycota</taxon>
        <taxon>Cryptomycota incertae sedis</taxon>
        <taxon>Rozella</taxon>
    </lineage>
</organism>
<accession>A0A4P9YMJ5</accession>
<protein>
    <recommendedName>
        <fullName evidence="1">TH1 domain-containing protein</fullName>
    </recommendedName>
</protein>
<dbReference type="PROSITE" id="PS51757">
    <property type="entry name" value="TH1"/>
    <property type="match status" value="1"/>
</dbReference>
<evidence type="ECO:0000313" key="3">
    <source>
        <dbReference type="Proteomes" id="UP000281549"/>
    </source>
</evidence>
<dbReference type="PANTHER" id="PTHR34969">
    <property type="entry name" value="OS01G0621700 PROTEIN"/>
    <property type="match status" value="1"/>
</dbReference>
<reference evidence="3" key="1">
    <citation type="journal article" date="2018" name="Nat. Microbiol.">
        <title>Leveraging single-cell genomics to expand the fungal tree of life.</title>
        <authorList>
            <person name="Ahrendt S.R."/>
            <person name="Quandt C.A."/>
            <person name="Ciobanu D."/>
            <person name="Clum A."/>
            <person name="Salamov A."/>
            <person name="Andreopoulos B."/>
            <person name="Cheng J.F."/>
            <person name="Woyke T."/>
            <person name="Pelin A."/>
            <person name="Henrissat B."/>
            <person name="Reynolds N.K."/>
            <person name="Benny G.L."/>
            <person name="Smith M.E."/>
            <person name="James T.Y."/>
            <person name="Grigoriev I.V."/>
        </authorList>
    </citation>
    <scope>NUCLEOTIDE SEQUENCE [LARGE SCALE GENOMIC DNA]</scope>
    <source>
        <strain evidence="3">CSF55</strain>
    </source>
</reference>
<dbReference type="InterPro" id="IPR010926">
    <property type="entry name" value="Myosin_TH1"/>
</dbReference>
<dbReference type="Proteomes" id="UP000281549">
    <property type="component" value="Unassembled WGS sequence"/>
</dbReference>
<evidence type="ECO:0000259" key="1">
    <source>
        <dbReference type="PROSITE" id="PS51757"/>
    </source>
</evidence>
<dbReference type="GO" id="GO:0016459">
    <property type="term" value="C:myosin complex"/>
    <property type="evidence" value="ECO:0007669"/>
    <property type="project" value="InterPro"/>
</dbReference>
<gene>
    <name evidence="2" type="ORF">ROZALSC1DRAFT_21969</name>
</gene>
<feature type="domain" description="TH1" evidence="1">
    <location>
        <begin position="12"/>
        <end position="181"/>
    </location>
</feature>
<sequence>MNGKNEKFLGVKTRRRSSVNKIWFGDHIYAMEDPKILSILSKHNEDRIEFTDYAWEITSKNKPKNRLILVSVNEKYMYVTEPTSYRIRERIPISRFETIKISQLADNFFVISIENGCDIFLQCSGKTELISRLGQLYEAQTMEKLTVLCTNRFTFRHEKKKIRKVLFEETNEDHVLIHIFD</sequence>
<dbReference type="EMBL" id="ML005159">
    <property type="protein sequence ID" value="RKP19790.1"/>
    <property type="molecule type" value="Genomic_DNA"/>
</dbReference>
<dbReference type="GO" id="GO:0003774">
    <property type="term" value="F:cytoskeletal motor activity"/>
    <property type="evidence" value="ECO:0007669"/>
    <property type="project" value="InterPro"/>
</dbReference>
<dbReference type="PANTHER" id="PTHR34969:SF1">
    <property type="entry name" value="TH1 DOMAIN-CONTAINING PROTEIN"/>
    <property type="match status" value="1"/>
</dbReference>
<dbReference type="AlphaFoldDB" id="A0A4P9YMJ5"/>
<evidence type="ECO:0000313" key="2">
    <source>
        <dbReference type="EMBL" id="RKP19790.1"/>
    </source>
</evidence>